<sequence>MPPPAAMLLLTAASGPPTLSLTVGARRAPLRAPSRRRLRALRPARIRAAAAIGGEFGGLGRRRVVVGEFIERLRNVLPGGSWWRLEDGDEAGDGAGRAEGSGTTAVSALRRMWALVAGDRLVIYVGFASLVGAAVTLSQP</sequence>
<organism evidence="1">
    <name type="scientific">Zea mays</name>
    <name type="common">Maize</name>
    <dbReference type="NCBI Taxonomy" id="4577"/>
    <lineage>
        <taxon>Eukaryota</taxon>
        <taxon>Viridiplantae</taxon>
        <taxon>Streptophyta</taxon>
        <taxon>Embryophyta</taxon>
        <taxon>Tracheophyta</taxon>
        <taxon>Spermatophyta</taxon>
        <taxon>Magnoliopsida</taxon>
        <taxon>Liliopsida</taxon>
        <taxon>Poales</taxon>
        <taxon>Poaceae</taxon>
        <taxon>PACMAD clade</taxon>
        <taxon>Panicoideae</taxon>
        <taxon>Andropogonodae</taxon>
        <taxon>Andropogoneae</taxon>
        <taxon>Tripsacinae</taxon>
        <taxon>Zea</taxon>
    </lineage>
</organism>
<reference evidence="1" key="1">
    <citation type="journal article" date="2009" name="Plant Mol. Biol.">
        <title>Insights into corn genes derived from large-scale cDNA sequencing.</title>
        <authorList>
            <person name="Alexandrov N.N."/>
            <person name="Brover V.V."/>
            <person name="Freidin S."/>
            <person name="Troukhan M.E."/>
            <person name="Tatarinova T.V."/>
            <person name="Zhang H."/>
            <person name="Swaller T.J."/>
            <person name="Lu Y.P."/>
            <person name="Bouck J."/>
            <person name="Flavell R.B."/>
            <person name="Feldmann K.A."/>
        </authorList>
    </citation>
    <scope>NUCLEOTIDE SEQUENCE</scope>
</reference>
<dbReference type="EMBL" id="EU971778">
    <property type="protein sequence ID" value="ACG43896.1"/>
    <property type="molecule type" value="mRNA"/>
</dbReference>
<dbReference type="ExpressionAtlas" id="B6U3G3">
    <property type="expression patterns" value="baseline and differential"/>
</dbReference>
<evidence type="ECO:0000313" key="1">
    <source>
        <dbReference type="EMBL" id="ACG43896.1"/>
    </source>
</evidence>
<accession>B6U3G3</accession>
<dbReference type="AlphaFoldDB" id="B6U3G3"/>
<name>B6U3G3_MAIZE</name>
<protein>
    <submittedName>
        <fullName evidence="1">Uncharacterized protein</fullName>
    </submittedName>
</protein>
<proteinExistence type="evidence at transcript level"/>